<dbReference type="PANTHER" id="PTHR19878:SF8">
    <property type="entry name" value="AUTOPHAGY-RELATED 16, ISOFORM F"/>
    <property type="match status" value="1"/>
</dbReference>
<dbReference type="InterPro" id="IPR001680">
    <property type="entry name" value="WD40_rpt"/>
</dbReference>
<evidence type="ECO:0000259" key="6">
    <source>
        <dbReference type="Pfam" id="PF08614"/>
    </source>
</evidence>
<feature type="coiled-coil region" evidence="5">
    <location>
        <begin position="170"/>
        <end position="227"/>
    </location>
</feature>
<name>A0A8B7NQQ8_HYAAZ</name>
<reference evidence="8" key="1">
    <citation type="submission" date="2025-08" db="UniProtKB">
        <authorList>
            <consortium name="RefSeq"/>
        </authorList>
    </citation>
    <scope>IDENTIFICATION</scope>
    <source>
        <tissue evidence="8">Whole organism</tissue>
    </source>
</reference>
<dbReference type="PROSITE" id="PS50082">
    <property type="entry name" value="WD_REPEATS_2"/>
    <property type="match status" value="5"/>
</dbReference>
<organism evidence="7 8">
    <name type="scientific">Hyalella azteca</name>
    <name type="common">Amphipod</name>
    <dbReference type="NCBI Taxonomy" id="294128"/>
    <lineage>
        <taxon>Eukaryota</taxon>
        <taxon>Metazoa</taxon>
        <taxon>Ecdysozoa</taxon>
        <taxon>Arthropoda</taxon>
        <taxon>Crustacea</taxon>
        <taxon>Multicrustacea</taxon>
        <taxon>Malacostraca</taxon>
        <taxon>Eumalacostraca</taxon>
        <taxon>Peracarida</taxon>
        <taxon>Amphipoda</taxon>
        <taxon>Senticaudata</taxon>
        <taxon>Talitrida</taxon>
        <taxon>Talitroidea</taxon>
        <taxon>Hyalellidae</taxon>
        <taxon>Hyalella</taxon>
    </lineage>
</organism>
<comment type="similarity">
    <text evidence="1">Belongs to the WD repeat ATG16 family.</text>
</comment>
<sequence length="555" mass="62115">MCDVQSKSSDGKWKESIYSQLSSRDSKASGAVCQLIQQLNGLMERCEALRLENAHLMLQRRVGSSDGADGALDSQAAVIQNLEQKVYKLQEELTSMHRAKSENADQLVIATNLIQEREREILEKNNRISDLESEVMLLRESFIQKSEEIEHLTSLNNLVRDEYNTLNMTYEALNSKFIKLKDENIQLLQRWIEYKSKDAERLNRENEEQLKARQEKVAESIREATEDFNVVVLPSEPEKQALAMGTVTCPYSILPTACFFKKEVHDSDVHALCLSHNGRVLATGGEDRKLKLWNMRRDGFSPGNTLTGCNGGINSITFSSDDSLIMAASSDSAARIWSVSDLRIRHTFTGHSAKVMACQFTSDVNKVVTGSSDRTIKIWDLRSKACSRTVFVGSSCYDLCVCEATSMQILSGHHDRKVRLYDLRTNCDNEIAVDVVDRVTSVSSFHNNNYCLVSCRDDVLRVLDVRMRSVIYELTAEGLHLGSDTARACVSPDDTYVAVGSADGAVYVWSVDTSALATTLSKEHVSCVMACSWTPDGQFFMSAERSKQLALWSNI</sequence>
<dbReference type="InterPro" id="IPR036322">
    <property type="entry name" value="WD40_repeat_dom_sf"/>
</dbReference>
<evidence type="ECO:0000256" key="5">
    <source>
        <dbReference type="SAM" id="Coils"/>
    </source>
</evidence>
<dbReference type="SUPFAM" id="SSF50978">
    <property type="entry name" value="WD40 repeat-like"/>
    <property type="match status" value="1"/>
</dbReference>
<dbReference type="PROSITE" id="PS00678">
    <property type="entry name" value="WD_REPEATS_1"/>
    <property type="match status" value="2"/>
</dbReference>
<dbReference type="Gene3D" id="2.130.10.10">
    <property type="entry name" value="YVTN repeat-like/Quinoprotein amine dehydrogenase"/>
    <property type="match status" value="2"/>
</dbReference>
<feature type="repeat" description="WD" evidence="4">
    <location>
        <begin position="306"/>
        <end position="347"/>
    </location>
</feature>
<dbReference type="PROSITE" id="PS50294">
    <property type="entry name" value="WD_REPEATS_REGION"/>
    <property type="match status" value="4"/>
</dbReference>
<dbReference type="GO" id="GO:0043495">
    <property type="term" value="F:protein-membrane adaptor activity"/>
    <property type="evidence" value="ECO:0007669"/>
    <property type="project" value="TreeGrafter"/>
</dbReference>
<dbReference type="PANTHER" id="PTHR19878">
    <property type="entry name" value="AUTOPHAGY PROTEIN 16-LIKE"/>
    <property type="match status" value="1"/>
</dbReference>
<evidence type="ECO:0000256" key="4">
    <source>
        <dbReference type="PROSITE-ProRule" id="PRU00221"/>
    </source>
</evidence>
<dbReference type="GO" id="GO:0000421">
    <property type="term" value="C:autophagosome membrane"/>
    <property type="evidence" value="ECO:0007669"/>
    <property type="project" value="TreeGrafter"/>
</dbReference>
<dbReference type="InterPro" id="IPR019775">
    <property type="entry name" value="WD40_repeat_CS"/>
</dbReference>
<protein>
    <submittedName>
        <fullName evidence="8">Autophagy-related protein 16-1</fullName>
    </submittedName>
</protein>
<keyword evidence="7" id="KW-1185">Reference proteome</keyword>
<feature type="repeat" description="WD" evidence="4">
    <location>
        <begin position="348"/>
        <end position="389"/>
    </location>
</feature>
<feature type="repeat" description="WD" evidence="4">
    <location>
        <begin position="262"/>
        <end position="296"/>
    </location>
</feature>
<dbReference type="RefSeq" id="XP_018016020.1">
    <property type="nucleotide sequence ID" value="XM_018160531.2"/>
</dbReference>
<dbReference type="InterPro" id="IPR015943">
    <property type="entry name" value="WD40/YVTN_repeat-like_dom_sf"/>
</dbReference>
<dbReference type="KEGG" id="hazt:108672796"/>
<dbReference type="OrthoDB" id="6262491at2759"/>
<dbReference type="GeneID" id="108672796"/>
<keyword evidence="5" id="KW-0175">Coiled coil</keyword>
<dbReference type="OMA" id="WGRPCIS"/>
<keyword evidence="2 4" id="KW-0853">WD repeat</keyword>
<dbReference type="PRINTS" id="PR00320">
    <property type="entry name" value="GPROTEINBRPT"/>
</dbReference>
<dbReference type="Pfam" id="PF08614">
    <property type="entry name" value="ATG16"/>
    <property type="match status" value="1"/>
</dbReference>
<gene>
    <name evidence="8" type="primary">LOC108672796</name>
</gene>
<dbReference type="GO" id="GO:0000045">
    <property type="term" value="P:autophagosome assembly"/>
    <property type="evidence" value="ECO:0007669"/>
    <property type="project" value="InterPro"/>
</dbReference>
<dbReference type="GO" id="GO:0034045">
    <property type="term" value="C:phagophore assembly site membrane"/>
    <property type="evidence" value="ECO:0007669"/>
    <property type="project" value="TreeGrafter"/>
</dbReference>
<dbReference type="CDD" id="cd00200">
    <property type="entry name" value="WD40"/>
    <property type="match status" value="1"/>
</dbReference>
<dbReference type="InterPro" id="IPR013923">
    <property type="entry name" value="Autophagy-rel_prot_16_dom"/>
</dbReference>
<dbReference type="CTD" id="326115"/>
<evidence type="ECO:0000313" key="7">
    <source>
        <dbReference type="Proteomes" id="UP000694843"/>
    </source>
</evidence>
<evidence type="ECO:0000256" key="3">
    <source>
        <dbReference type="ARBA" id="ARBA00022737"/>
    </source>
</evidence>
<proteinExistence type="inferred from homology"/>
<dbReference type="InterPro" id="IPR020472">
    <property type="entry name" value="WD40_PAC1"/>
</dbReference>
<accession>A0A8B7NQQ8</accession>
<feature type="repeat" description="WD" evidence="4">
    <location>
        <begin position="491"/>
        <end position="519"/>
    </location>
</feature>
<dbReference type="SMART" id="SM00320">
    <property type="entry name" value="WD40"/>
    <property type="match status" value="7"/>
</dbReference>
<dbReference type="InterPro" id="IPR045160">
    <property type="entry name" value="ATG16"/>
</dbReference>
<dbReference type="GO" id="GO:0034274">
    <property type="term" value="C:Atg12-Atg5-Atg16 complex"/>
    <property type="evidence" value="ECO:0007669"/>
    <property type="project" value="TreeGrafter"/>
</dbReference>
<feature type="domain" description="Autophagy-related protein 16" evidence="6">
    <location>
        <begin position="17"/>
        <end position="203"/>
    </location>
</feature>
<dbReference type="AlphaFoldDB" id="A0A8B7NQQ8"/>
<dbReference type="Pfam" id="PF00400">
    <property type="entry name" value="WD40"/>
    <property type="match status" value="5"/>
</dbReference>
<dbReference type="Proteomes" id="UP000694843">
    <property type="component" value="Unplaced"/>
</dbReference>
<dbReference type="CDD" id="cd22887">
    <property type="entry name" value="Atg16_CCD"/>
    <property type="match status" value="1"/>
</dbReference>
<feature type="repeat" description="WD" evidence="4">
    <location>
        <begin position="521"/>
        <end position="555"/>
    </location>
</feature>
<feature type="coiled-coil region" evidence="5">
    <location>
        <begin position="39"/>
        <end position="141"/>
    </location>
</feature>
<keyword evidence="3" id="KW-0677">Repeat</keyword>
<evidence type="ECO:0000256" key="1">
    <source>
        <dbReference type="ARBA" id="ARBA00009271"/>
    </source>
</evidence>
<evidence type="ECO:0000256" key="2">
    <source>
        <dbReference type="ARBA" id="ARBA00022574"/>
    </source>
</evidence>
<evidence type="ECO:0000313" key="8">
    <source>
        <dbReference type="RefSeq" id="XP_018016020.1"/>
    </source>
</evidence>